<evidence type="ECO:0000256" key="2">
    <source>
        <dbReference type="PROSITE-ProRule" id="PRU00103"/>
    </source>
</evidence>
<dbReference type="GO" id="GO:0000159">
    <property type="term" value="C:protein phosphatase type 2A complex"/>
    <property type="evidence" value="ECO:0007669"/>
    <property type="project" value="TreeGrafter"/>
</dbReference>
<feature type="repeat" description="HEAT" evidence="2">
    <location>
        <begin position="335"/>
        <end position="373"/>
    </location>
</feature>
<dbReference type="GO" id="GO:0005829">
    <property type="term" value="C:cytosol"/>
    <property type="evidence" value="ECO:0007669"/>
    <property type="project" value="TreeGrafter"/>
</dbReference>
<dbReference type="PROSITE" id="PS50077">
    <property type="entry name" value="HEAT_REPEAT"/>
    <property type="match status" value="2"/>
</dbReference>
<dbReference type="EMBL" id="OU892277">
    <property type="protein sequence ID" value="CAG9760547.1"/>
    <property type="molecule type" value="Genomic_DNA"/>
</dbReference>
<dbReference type="PANTHER" id="PTHR10648">
    <property type="entry name" value="SERINE/THREONINE-PROTEIN PHOSPHATASE PP2A 65 KDA REGULATORY SUBUNIT"/>
    <property type="match status" value="1"/>
</dbReference>
<accession>A0A9N9QJT5</accession>
<keyword evidence="5" id="KW-1185">Reference proteome</keyword>
<dbReference type="InterPro" id="IPR000357">
    <property type="entry name" value="HEAT"/>
</dbReference>
<dbReference type="Proteomes" id="UP001152799">
    <property type="component" value="Chromosome 1"/>
</dbReference>
<dbReference type="GO" id="GO:0005634">
    <property type="term" value="C:nucleus"/>
    <property type="evidence" value="ECO:0007669"/>
    <property type="project" value="TreeGrafter"/>
</dbReference>
<evidence type="ECO:0000313" key="4">
    <source>
        <dbReference type="EMBL" id="CAG9760547.1"/>
    </source>
</evidence>
<evidence type="ECO:0000313" key="5">
    <source>
        <dbReference type="Proteomes" id="UP001152799"/>
    </source>
</evidence>
<sequence length="734" mass="83998">MMSEDSSQQDFDLFKQALTDEEDLDVQIVIIQKLESLAKSIGEKLTREELLRFIKRHCIEFHNQILLHLAVQLRSFIPLVGGVGQSKIIFDILEKLCISDENVVREKAVETLIFLQQYFDTSQTEEFILPIIDALIKDDWFASKCSAVTLFSPIYPKLTEEKKPELRNIFINLIQDDSPMVRKATATACISFVEVVEDDFLRSEFILIFQDIAQDPLDLVRIIAIDIAVALIKRLGQDGLAECVFKTIEAACDDSSWKIRQHLANSLASLQQKIPHPKYRGKLIALFQRMSCDFDDEVRIFIATNVFAHCDNLRESYRSQIHQDDNFEPVFETSFMPVIERLALDENESVRLALSSNILPLREILSEECFKKNVVSFLLEVLNLENSTAVHTKFLLVLTSLSDSVNFSESLGAIRNAINTVIKRSKSNWRTRRSILITFTDVAKVCTAEYFADNFKTLYAALLSDSVFAVRRSASLILPILAKHYGMKWASEHLIPYLTDLAQDSRYLYRFVALFGIADLVNSPLRQQNVLLSNFQTIVPDNKNALLSLARINRMNDLIQKKLNEENFLSIIKFQEETSTLESNCDIYVENDLDKLKQTDVFSLEEGDFTGKDSYPYLEGVLYLILAKFLPLVETLFYDLTENIEIKAISTLGEITKFVNKITKELSEEWVQESLKKVEKEDMLRIEEEPSGDFKESNVPIDTFDATPMDDPSLKEGDVPDNNIPKDLEDDNKK</sequence>
<proteinExistence type="predicted"/>
<keyword evidence="1" id="KW-0677">Repeat</keyword>
<organism evidence="4 5">
    <name type="scientific">Ceutorhynchus assimilis</name>
    <name type="common">cabbage seed weevil</name>
    <dbReference type="NCBI Taxonomy" id="467358"/>
    <lineage>
        <taxon>Eukaryota</taxon>
        <taxon>Metazoa</taxon>
        <taxon>Ecdysozoa</taxon>
        <taxon>Arthropoda</taxon>
        <taxon>Hexapoda</taxon>
        <taxon>Insecta</taxon>
        <taxon>Pterygota</taxon>
        <taxon>Neoptera</taxon>
        <taxon>Endopterygota</taxon>
        <taxon>Coleoptera</taxon>
        <taxon>Polyphaga</taxon>
        <taxon>Cucujiformia</taxon>
        <taxon>Curculionidae</taxon>
        <taxon>Ceutorhynchinae</taxon>
        <taxon>Ceutorhynchus</taxon>
    </lineage>
</organism>
<evidence type="ECO:0000256" key="1">
    <source>
        <dbReference type="ARBA" id="ARBA00022737"/>
    </source>
</evidence>
<evidence type="ECO:0000256" key="3">
    <source>
        <dbReference type="SAM" id="MobiDB-lite"/>
    </source>
</evidence>
<dbReference type="InterPro" id="IPR051023">
    <property type="entry name" value="PP2A_Regulatory_Subunit_A"/>
</dbReference>
<gene>
    <name evidence="4" type="ORF">CEUTPL_LOCUS1274</name>
</gene>
<dbReference type="InterPro" id="IPR011989">
    <property type="entry name" value="ARM-like"/>
</dbReference>
<dbReference type="InterPro" id="IPR021133">
    <property type="entry name" value="HEAT_type_2"/>
</dbReference>
<reference evidence="4" key="1">
    <citation type="submission" date="2022-01" db="EMBL/GenBank/DDBJ databases">
        <authorList>
            <person name="King R."/>
        </authorList>
    </citation>
    <scope>NUCLEOTIDE SEQUENCE</scope>
</reference>
<dbReference type="Gene3D" id="1.25.10.10">
    <property type="entry name" value="Leucine-rich Repeat Variant"/>
    <property type="match status" value="1"/>
</dbReference>
<dbReference type="InterPro" id="IPR016024">
    <property type="entry name" value="ARM-type_fold"/>
</dbReference>
<dbReference type="AlphaFoldDB" id="A0A9N9QJT5"/>
<dbReference type="GO" id="GO:0019888">
    <property type="term" value="F:protein phosphatase regulator activity"/>
    <property type="evidence" value="ECO:0007669"/>
    <property type="project" value="TreeGrafter"/>
</dbReference>
<name>A0A9N9QJT5_9CUCU</name>
<feature type="repeat" description="HEAT" evidence="2">
    <location>
        <begin position="166"/>
        <end position="204"/>
    </location>
</feature>
<dbReference type="SUPFAM" id="SSF48371">
    <property type="entry name" value="ARM repeat"/>
    <property type="match status" value="1"/>
</dbReference>
<feature type="compositionally biased region" description="Basic and acidic residues" evidence="3">
    <location>
        <begin position="686"/>
        <end position="696"/>
    </location>
</feature>
<feature type="compositionally biased region" description="Basic and acidic residues" evidence="3">
    <location>
        <begin position="712"/>
        <end position="734"/>
    </location>
</feature>
<dbReference type="PANTHER" id="PTHR10648:SF4">
    <property type="entry name" value="PROTEIN PHOSPHATASE 2 (FORMERLY 2A), REGULATORY SUBUNIT A, BETA ISOFORM-RELATED"/>
    <property type="match status" value="1"/>
</dbReference>
<feature type="region of interest" description="Disordered" evidence="3">
    <location>
        <begin position="686"/>
        <end position="734"/>
    </location>
</feature>
<dbReference type="Pfam" id="PF02985">
    <property type="entry name" value="HEAT"/>
    <property type="match status" value="1"/>
</dbReference>
<dbReference type="OrthoDB" id="340346at2759"/>
<protein>
    <submittedName>
        <fullName evidence="4">Uncharacterized protein</fullName>
    </submittedName>
</protein>